<dbReference type="PANTHER" id="PTHR30081:SF1">
    <property type="entry name" value="PROTEIN TRANSLOCASE SUBUNIT SECD"/>
    <property type="match status" value="1"/>
</dbReference>
<feature type="transmembrane region" description="Helical" evidence="9">
    <location>
        <begin position="615"/>
        <end position="634"/>
    </location>
</feature>
<keyword evidence="2" id="KW-0813">Transport</keyword>
<keyword evidence="3" id="KW-1003">Cell membrane</keyword>
<evidence type="ECO:0000256" key="7">
    <source>
        <dbReference type="ARBA" id="ARBA00023010"/>
    </source>
</evidence>
<dbReference type="EMBL" id="PHNF01000001">
    <property type="protein sequence ID" value="PPE06401.1"/>
    <property type="molecule type" value="Genomic_DNA"/>
</dbReference>
<dbReference type="PANTHER" id="PTHR30081">
    <property type="entry name" value="PROTEIN-EXPORT MEMBRANE PROTEIN SEC"/>
    <property type="match status" value="1"/>
</dbReference>
<feature type="transmembrane region" description="Helical" evidence="9">
    <location>
        <begin position="509"/>
        <end position="532"/>
    </location>
</feature>
<keyword evidence="7" id="KW-0811">Translocation</keyword>
<dbReference type="OrthoDB" id="390234at2"/>
<dbReference type="InterPro" id="IPR048634">
    <property type="entry name" value="SecD_SecF_C"/>
</dbReference>
<feature type="transmembrane region" description="Helical" evidence="9">
    <location>
        <begin position="1271"/>
        <end position="1291"/>
    </location>
</feature>
<dbReference type="Proteomes" id="UP000239785">
    <property type="component" value="Unassembled WGS sequence"/>
</dbReference>
<protein>
    <submittedName>
        <fullName evidence="11">Bifunctional preprotein translocase subunit SecD/SecF</fullName>
    </submittedName>
</protein>
<feature type="transmembrane region" description="Helical" evidence="9">
    <location>
        <begin position="539"/>
        <end position="562"/>
    </location>
</feature>
<evidence type="ECO:0000256" key="8">
    <source>
        <dbReference type="ARBA" id="ARBA00023136"/>
    </source>
</evidence>
<proteinExistence type="predicted"/>
<feature type="transmembrane region" description="Helical" evidence="9">
    <location>
        <begin position="1075"/>
        <end position="1094"/>
    </location>
</feature>
<evidence type="ECO:0000256" key="3">
    <source>
        <dbReference type="ARBA" id="ARBA00022475"/>
    </source>
</evidence>
<dbReference type="RefSeq" id="WP_104207635.1">
    <property type="nucleotide sequence ID" value="NZ_PHNF01000001.1"/>
</dbReference>
<sequence length="1325" mass="148854">MKSNNKGKRKILNILCIFIIVIGLAISIVFSSMSVSANTLFNSRYSGGYQSLVEVYDLNKDQETGSSQIANGDARVAAKSLETKLSPFSDNTVDIKVVGKNRLMVTSIKEQYGSNQTNFEHAIEQDGGLLALNSNYKDILFDDSTMTKVKTTGVFDDNKQIKEKIAISDIFGDVNYSPEPDPSGAQKNAPFLNFSEGKKSGYLDKLASSTTAEGENAPTNSQKLTLISSMQTIINNLREYYTLAPKSINQDDYLLSFYKGVIIPAQTVYKSGDDNVKAILDDFFAINYKVKHDDGETIKSGSLIGDKLDFWWENNSNNHTIQGSDVQVVRQLKGIIYGTYDATNTISNHEFSYINSASKYVVDSNSVTKDFNDATGKYHEDFKFSLNQSAPQMKIYTVADTINALIVKDILLANIDPNKTEPFNQNLDSDIFSKNFIMANDEINYMSTNSNDSSSNTYSKKVSFISNQLKVAAKSATIAKTIEASIKQTTSGFSFKVIRTVAFNADVTLLMLIASLVCLLILSIITITYLLFFYRLLGIYTLIIAVTSIVLTIWTPTFFGVAIGIETITLMFVALAIIIDSCVIFIEAFKKHLNVNKRSQIESFKLANKDTTSSIFDLTLLVIVFNIVLFWISSGSLKNLATIAVASSAITFILVIIIFRLFIWLTIKGDVMKKNPLLLPLDTSFLKNNYAIKQKIQLSKVEFKINMLTNKEKLSSKQLLKIKKMDDQKTLLNKLILEKEELFKTKNIAKHKARILKLESKVLKENLQETKTKNPFIKFRLWIMKSVIVSRQISKSYSEAIIQQESNEVIQKIYESKQINNSLNVSKILILITLVLSIIGSILSMTIGPAYSNDFGKDKTFIIYSENLKSFSNGQYSIVHDKIDEQNKTKAAELEELKNQIMNEPSSNSDAKKSIELSAKTLEFVYNNDLTKIFVNKSVAKTSNPVIIYGDDYVISNNSNVGWIQVRFSNRTSLAKNRLLMKKVLFDVNAIWQGGEIENTIDKGILGMDQSPYTAIGQITQILIAMAILLLGLLVYIIIRFKWTYYVALALGVIIIAAITASLIIVFRVPISYELLSTFIGVISFALLSIILMLGKIRSSISSKTKDQLASSFASEIDLKTKFNKSNAELKNKILNIKKTYELSKNDLTKEMINAKLNKVSKFKFINKFKSLFIIQSKNPEVKILKAKIKMLKKQLKLDIKPISKEIELSKQENNIEFNKLIKENKYMLEVLNETMKYAIKKVLIIGIIYILFALILAITVPSIVGVGLTLLIGIFTTYIFIISTAVPLTISLEKRRIAKKFAYRDFIKTINTSHEEQIVKDIND</sequence>
<keyword evidence="5" id="KW-0653">Protein transport</keyword>
<feature type="transmembrane region" description="Helical" evidence="9">
    <location>
        <begin position="1046"/>
        <end position="1069"/>
    </location>
</feature>
<evidence type="ECO:0000256" key="6">
    <source>
        <dbReference type="ARBA" id="ARBA00022989"/>
    </source>
</evidence>
<evidence type="ECO:0000256" key="5">
    <source>
        <dbReference type="ARBA" id="ARBA00022927"/>
    </source>
</evidence>
<keyword evidence="6 9" id="KW-1133">Transmembrane helix</keyword>
<feature type="transmembrane region" description="Helical" evidence="9">
    <location>
        <begin position="1243"/>
        <end position="1265"/>
    </location>
</feature>
<organism evidence="11 12">
    <name type="scientific">Mesoplasma corruscae</name>
    <dbReference type="NCBI Taxonomy" id="216874"/>
    <lineage>
        <taxon>Bacteria</taxon>
        <taxon>Bacillati</taxon>
        <taxon>Mycoplasmatota</taxon>
        <taxon>Mollicutes</taxon>
        <taxon>Entomoplasmatales</taxon>
        <taxon>Entomoplasmataceae</taxon>
        <taxon>Mesoplasma</taxon>
    </lineage>
</organism>
<keyword evidence="8 9" id="KW-0472">Membrane</keyword>
<reference evidence="11 12" key="1">
    <citation type="submission" date="2017-11" db="EMBL/GenBank/DDBJ databases">
        <title>Genome sequence of Mesoplasma corruscae ELCA-2 (ATCC 49579).</title>
        <authorList>
            <person name="Lo W.-S."/>
            <person name="Kuo C.-H."/>
        </authorList>
    </citation>
    <scope>NUCLEOTIDE SEQUENCE [LARGE SCALE GENOMIC DNA]</scope>
    <source>
        <strain evidence="11 12">ELCA-2</strain>
    </source>
</reference>
<evidence type="ECO:0000256" key="4">
    <source>
        <dbReference type="ARBA" id="ARBA00022692"/>
    </source>
</evidence>
<feature type="domain" description="Protein export membrane protein SecD/SecF C-terminal" evidence="10">
    <location>
        <begin position="1020"/>
        <end position="1111"/>
    </location>
</feature>
<dbReference type="GO" id="GO:0005886">
    <property type="term" value="C:plasma membrane"/>
    <property type="evidence" value="ECO:0007669"/>
    <property type="project" value="UniProtKB-SubCell"/>
</dbReference>
<feature type="transmembrane region" description="Helical" evidence="9">
    <location>
        <begin position="1019"/>
        <end position="1039"/>
    </location>
</feature>
<feature type="transmembrane region" description="Helical" evidence="9">
    <location>
        <begin position="828"/>
        <end position="851"/>
    </location>
</feature>
<feature type="transmembrane region" description="Helical" evidence="9">
    <location>
        <begin position="12"/>
        <end position="33"/>
    </location>
</feature>
<evidence type="ECO:0000256" key="2">
    <source>
        <dbReference type="ARBA" id="ARBA00022448"/>
    </source>
</evidence>
<evidence type="ECO:0000313" key="11">
    <source>
        <dbReference type="EMBL" id="PPE06401.1"/>
    </source>
</evidence>
<comment type="subcellular location">
    <subcellularLocation>
        <location evidence="1">Cell membrane</location>
        <topology evidence="1">Multi-pass membrane protein</topology>
    </subcellularLocation>
</comment>
<dbReference type="GO" id="GO:0015031">
    <property type="term" value="P:protein transport"/>
    <property type="evidence" value="ECO:0007669"/>
    <property type="project" value="UniProtKB-KW"/>
</dbReference>
<keyword evidence="4 9" id="KW-0812">Transmembrane</keyword>
<name>A0A2S5RGI0_9MOLU</name>
<evidence type="ECO:0000313" key="12">
    <source>
        <dbReference type="Proteomes" id="UP000239785"/>
    </source>
</evidence>
<keyword evidence="12" id="KW-1185">Reference proteome</keyword>
<evidence type="ECO:0000256" key="9">
    <source>
        <dbReference type="SAM" id="Phobius"/>
    </source>
</evidence>
<evidence type="ECO:0000259" key="10">
    <source>
        <dbReference type="Pfam" id="PF02355"/>
    </source>
</evidence>
<dbReference type="Gene3D" id="1.20.1640.10">
    <property type="entry name" value="Multidrug efflux transporter AcrB transmembrane domain"/>
    <property type="match status" value="1"/>
</dbReference>
<comment type="caution">
    <text evidence="11">The sequence shown here is derived from an EMBL/GenBank/DDBJ whole genome shotgun (WGS) entry which is preliminary data.</text>
</comment>
<dbReference type="NCBIfam" id="NF037998">
    <property type="entry name" value="RND_1"/>
    <property type="match status" value="1"/>
</dbReference>
<evidence type="ECO:0000256" key="1">
    <source>
        <dbReference type="ARBA" id="ARBA00004651"/>
    </source>
</evidence>
<dbReference type="SUPFAM" id="SSF82866">
    <property type="entry name" value="Multidrug efflux transporter AcrB transmembrane domain"/>
    <property type="match status" value="1"/>
</dbReference>
<dbReference type="Pfam" id="PF02355">
    <property type="entry name" value="SecD_SecF_C"/>
    <property type="match status" value="1"/>
</dbReference>
<dbReference type="InterPro" id="IPR022813">
    <property type="entry name" value="SecD/SecF_arch_bac"/>
</dbReference>
<gene>
    <name evidence="11" type="primary">secDF</name>
    <name evidence="11" type="ORF">MCORR_v1c00290</name>
</gene>
<feature type="transmembrane region" description="Helical" evidence="9">
    <location>
        <begin position="568"/>
        <end position="589"/>
    </location>
</feature>
<feature type="transmembrane region" description="Helical" evidence="9">
    <location>
        <begin position="640"/>
        <end position="665"/>
    </location>
</feature>
<accession>A0A2S5RGI0</accession>